<evidence type="ECO:0000259" key="1">
    <source>
        <dbReference type="Pfam" id="PF00078"/>
    </source>
</evidence>
<evidence type="ECO:0000313" key="3">
    <source>
        <dbReference type="RefSeq" id="XP_016470675.1"/>
    </source>
</evidence>
<proteinExistence type="predicted"/>
<name>A0A1S4A247_TOBAC</name>
<dbReference type="PANTHER" id="PTHR19446">
    <property type="entry name" value="REVERSE TRANSCRIPTASES"/>
    <property type="match status" value="1"/>
</dbReference>
<dbReference type="PaxDb" id="4097-A0A1S4A247"/>
<sequence length="308" mass="36381">MDLEVRITRKKRAGHGQPKIKWGALTKINARELGEMLLAMGACRSSGDVSNMWTTTANCIREVLGVTKGYLGGHKGDWWWNAEVQRKVKAKKTAYLKLVECTDEEEKKTCRECYKKARKEDLGEKRGYKKLFRLAKIRERKARDLDQVWCIKDKYGKVLVEEACIWHRWQEYFHRLLKEGRDRNIVLGELEDSGSQRDFGFCSTKKMPEDWRQSLMIPLYKNKGDIQDCNNYRGIKMLSHTIKVWERVVEMRVRRSVSISENQLRFMPGRSTTEATHLMRRLVEQYRERKKDLHLVFIDLEKAFDKVS</sequence>
<gene>
    <name evidence="3" type="primary">LOC107792925</name>
</gene>
<dbReference type="Proteomes" id="UP000790787">
    <property type="component" value="Chromosome 15"/>
</dbReference>
<reference evidence="2" key="1">
    <citation type="journal article" date="2014" name="Nat. Commun.">
        <title>The tobacco genome sequence and its comparison with those of tomato and potato.</title>
        <authorList>
            <person name="Sierro N."/>
            <person name="Battey J.N."/>
            <person name="Ouadi S."/>
            <person name="Bakaher N."/>
            <person name="Bovet L."/>
            <person name="Willig A."/>
            <person name="Goepfert S."/>
            <person name="Peitsch M.C."/>
            <person name="Ivanov N.V."/>
        </authorList>
    </citation>
    <scope>NUCLEOTIDE SEQUENCE [LARGE SCALE GENOMIC DNA]</scope>
</reference>
<organism evidence="2 3">
    <name type="scientific">Nicotiana tabacum</name>
    <name type="common">Common tobacco</name>
    <dbReference type="NCBI Taxonomy" id="4097"/>
    <lineage>
        <taxon>Eukaryota</taxon>
        <taxon>Viridiplantae</taxon>
        <taxon>Streptophyta</taxon>
        <taxon>Embryophyta</taxon>
        <taxon>Tracheophyta</taxon>
        <taxon>Spermatophyta</taxon>
        <taxon>Magnoliopsida</taxon>
        <taxon>eudicotyledons</taxon>
        <taxon>Gunneridae</taxon>
        <taxon>Pentapetalae</taxon>
        <taxon>asterids</taxon>
        <taxon>lamiids</taxon>
        <taxon>Solanales</taxon>
        <taxon>Solanaceae</taxon>
        <taxon>Nicotianoideae</taxon>
        <taxon>Nicotianeae</taxon>
        <taxon>Nicotiana</taxon>
    </lineage>
</organism>
<dbReference type="InterPro" id="IPR000477">
    <property type="entry name" value="RT_dom"/>
</dbReference>
<dbReference type="STRING" id="4097.A0A1S4A247"/>
<dbReference type="GeneID" id="107792925"/>
<protein>
    <recommendedName>
        <fullName evidence="1">Reverse transcriptase domain-containing protein</fullName>
    </recommendedName>
</protein>
<keyword evidence="2" id="KW-1185">Reference proteome</keyword>
<dbReference type="RefSeq" id="XP_016470675.1">
    <property type="nucleotide sequence ID" value="XM_016615189.1"/>
</dbReference>
<evidence type="ECO:0000313" key="2">
    <source>
        <dbReference type="Proteomes" id="UP000790787"/>
    </source>
</evidence>
<dbReference type="Pfam" id="PF00078">
    <property type="entry name" value="RVT_1"/>
    <property type="match status" value="1"/>
</dbReference>
<dbReference type="AlphaFoldDB" id="A0A1S4A247"/>
<reference evidence="3" key="2">
    <citation type="submission" date="2025-08" db="UniProtKB">
        <authorList>
            <consortium name="RefSeq"/>
        </authorList>
    </citation>
    <scope>IDENTIFICATION</scope>
</reference>
<dbReference type="OrthoDB" id="1726353at2759"/>
<accession>A0A1S4A247</accession>
<dbReference type="KEGG" id="nta:107792925"/>